<reference evidence="1 2" key="1">
    <citation type="submission" date="2020-08" db="EMBL/GenBank/DDBJ databases">
        <title>Genomic Encyclopedia of Type Strains, Phase IV (KMG-V): Genome sequencing to study the core and pangenomes of soil and plant-associated prokaryotes.</title>
        <authorList>
            <person name="Whitman W."/>
        </authorList>
    </citation>
    <scope>NUCLEOTIDE SEQUENCE [LARGE SCALE GENOMIC DNA]</scope>
    <source>
        <strain evidence="1 2">JPY158</strain>
    </source>
</reference>
<dbReference type="AlphaFoldDB" id="A0A7W8Q5V3"/>
<evidence type="ECO:0000313" key="1">
    <source>
        <dbReference type="EMBL" id="MBB5423885.1"/>
    </source>
</evidence>
<keyword evidence="2" id="KW-1185">Reference proteome</keyword>
<gene>
    <name evidence="1" type="ORF">HDG40_002029</name>
</gene>
<dbReference type="RefSeq" id="WP_018436418.1">
    <property type="nucleotide sequence ID" value="NZ_JACHDD010000003.1"/>
</dbReference>
<dbReference type="Proteomes" id="UP000592780">
    <property type="component" value="Unassembled WGS sequence"/>
</dbReference>
<evidence type="ECO:0000313" key="2">
    <source>
        <dbReference type="Proteomes" id="UP000592780"/>
    </source>
</evidence>
<proteinExistence type="predicted"/>
<name>A0A7W8Q5V3_PARAM</name>
<accession>A0A7W8Q5V3</accession>
<comment type="caution">
    <text evidence="1">The sequence shown here is derived from an EMBL/GenBank/DDBJ whole genome shotgun (WGS) entry which is preliminary data.</text>
</comment>
<sequence>MATAIFPSGLLHPVRTLRSRYATRSWAQSDERSGGLRAPDERAQSAERIAAYARSGYFHMEYTPGMFVVHDLPPD</sequence>
<dbReference type="OrthoDB" id="9133649at2"/>
<organism evidence="1 2">
    <name type="scientific">Paraburkholderia atlantica</name>
    <dbReference type="NCBI Taxonomy" id="2654982"/>
    <lineage>
        <taxon>Bacteria</taxon>
        <taxon>Pseudomonadati</taxon>
        <taxon>Pseudomonadota</taxon>
        <taxon>Betaproteobacteria</taxon>
        <taxon>Burkholderiales</taxon>
        <taxon>Burkholderiaceae</taxon>
        <taxon>Paraburkholderia</taxon>
    </lineage>
</organism>
<protein>
    <submittedName>
        <fullName evidence="1">Uncharacterized protein</fullName>
    </submittedName>
</protein>
<dbReference type="EMBL" id="JACHDD010000003">
    <property type="protein sequence ID" value="MBB5423885.1"/>
    <property type="molecule type" value="Genomic_DNA"/>
</dbReference>